<dbReference type="PANTHER" id="PTHR43252">
    <property type="entry name" value="TRANSCRIPTIONAL REGULATOR YQJI"/>
    <property type="match status" value="1"/>
</dbReference>
<dbReference type="Pfam" id="PF03551">
    <property type="entry name" value="PadR"/>
    <property type="match status" value="1"/>
</dbReference>
<protein>
    <submittedName>
        <fullName evidence="3">DNA-binding PadR family transcriptional regulator</fullName>
    </submittedName>
</protein>
<comment type="caution">
    <text evidence="3">The sequence shown here is derived from an EMBL/GenBank/DDBJ whole genome shotgun (WGS) entry which is preliminary data.</text>
</comment>
<reference evidence="3" key="1">
    <citation type="submission" date="2023-07" db="EMBL/GenBank/DDBJ databases">
        <title>Functional and genomic diversity of the sorghum phyllosphere microbiome.</title>
        <authorList>
            <person name="Shade A."/>
        </authorList>
    </citation>
    <scope>NUCLEOTIDE SEQUENCE</scope>
    <source>
        <strain evidence="3">SORGH_AS_1067</strain>
    </source>
</reference>
<dbReference type="Gene3D" id="6.10.140.190">
    <property type="match status" value="1"/>
</dbReference>
<sequence>MALEHVLLVALRERGGSGLELTQRFERTLGNFWQASHQQIYRTLGRMADDGWVDVETVTQTGRPDKKVYAVSPVGAKVLAEWLATPTSPGPLRDEVAVKMRGAAYGDRAAVLAHLAVRREEHRARLRTFEAMAAEQFPDPDALAGPALDRWLVLRGGLLMERFWVTWLDEYLTAHGAPSTPDPHPETDREESR</sequence>
<evidence type="ECO:0000313" key="3">
    <source>
        <dbReference type="EMBL" id="MDQ1106162.1"/>
    </source>
</evidence>
<feature type="domain" description="Transcription regulator PadR C-terminal" evidence="2">
    <location>
        <begin position="92"/>
        <end position="174"/>
    </location>
</feature>
<proteinExistence type="predicted"/>
<evidence type="ECO:0000259" key="2">
    <source>
        <dbReference type="Pfam" id="PF10400"/>
    </source>
</evidence>
<evidence type="ECO:0000259" key="1">
    <source>
        <dbReference type="Pfam" id="PF03551"/>
    </source>
</evidence>
<dbReference type="Proteomes" id="UP001239215">
    <property type="component" value="Unassembled WGS sequence"/>
</dbReference>
<accession>A0AAJ1X513</accession>
<dbReference type="InterPro" id="IPR018309">
    <property type="entry name" value="Tscrpt_reg_PadR_C"/>
</dbReference>
<dbReference type="InterPro" id="IPR036388">
    <property type="entry name" value="WH-like_DNA-bd_sf"/>
</dbReference>
<dbReference type="EMBL" id="JAUTAN010000001">
    <property type="protein sequence ID" value="MDQ1106162.1"/>
    <property type="molecule type" value="Genomic_DNA"/>
</dbReference>
<dbReference type="AlphaFoldDB" id="A0AAJ1X513"/>
<dbReference type="Gene3D" id="1.10.10.10">
    <property type="entry name" value="Winged helix-like DNA-binding domain superfamily/Winged helix DNA-binding domain"/>
    <property type="match status" value="1"/>
</dbReference>
<dbReference type="RefSeq" id="WP_307203047.1">
    <property type="nucleotide sequence ID" value="NZ_JAUTAN010000001.1"/>
</dbReference>
<dbReference type="GO" id="GO:0003677">
    <property type="term" value="F:DNA binding"/>
    <property type="evidence" value="ECO:0007669"/>
    <property type="project" value="UniProtKB-KW"/>
</dbReference>
<evidence type="ECO:0000313" key="4">
    <source>
        <dbReference type="Proteomes" id="UP001239215"/>
    </source>
</evidence>
<feature type="domain" description="Transcription regulator PadR N-terminal" evidence="1">
    <location>
        <begin position="7"/>
        <end position="81"/>
    </location>
</feature>
<keyword evidence="3" id="KW-0238">DNA-binding</keyword>
<gene>
    <name evidence="3" type="ORF">QE405_003446</name>
</gene>
<dbReference type="PANTHER" id="PTHR43252:SF4">
    <property type="entry name" value="TRANSCRIPTIONAL REGULATORY PROTEIN"/>
    <property type="match status" value="1"/>
</dbReference>
<organism evidence="3 4">
    <name type="scientific">Nocardioides zeae</name>
    <dbReference type="NCBI Taxonomy" id="1457234"/>
    <lineage>
        <taxon>Bacteria</taxon>
        <taxon>Bacillati</taxon>
        <taxon>Actinomycetota</taxon>
        <taxon>Actinomycetes</taxon>
        <taxon>Propionibacteriales</taxon>
        <taxon>Nocardioidaceae</taxon>
        <taxon>Nocardioides</taxon>
    </lineage>
</organism>
<dbReference type="InterPro" id="IPR036390">
    <property type="entry name" value="WH_DNA-bd_sf"/>
</dbReference>
<dbReference type="SUPFAM" id="SSF46785">
    <property type="entry name" value="Winged helix' DNA-binding domain"/>
    <property type="match status" value="1"/>
</dbReference>
<dbReference type="InterPro" id="IPR005149">
    <property type="entry name" value="Tscrpt_reg_PadR_N"/>
</dbReference>
<name>A0AAJ1X513_9ACTN</name>
<dbReference type="Pfam" id="PF10400">
    <property type="entry name" value="Vir_act_alpha_C"/>
    <property type="match status" value="1"/>
</dbReference>